<evidence type="ECO:0000313" key="3">
    <source>
        <dbReference type="Proteomes" id="UP001223072"/>
    </source>
</evidence>
<dbReference type="InterPro" id="IPR007995">
    <property type="entry name" value="DUF742"/>
</dbReference>
<dbReference type="EMBL" id="JAUSZS010000008">
    <property type="protein sequence ID" value="MDQ0937444.1"/>
    <property type="molecule type" value="Genomic_DNA"/>
</dbReference>
<dbReference type="Pfam" id="PF05331">
    <property type="entry name" value="DUF742"/>
    <property type="match status" value="1"/>
</dbReference>
<feature type="region of interest" description="Disordered" evidence="1">
    <location>
        <begin position="1"/>
        <end position="25"/>
    </location>
</feature>
<name>A0ABU0RZQ3_9ACTN</name>
<organism evidence="2 3">
    <name type="scientific">Streptomyces turgidiscabies</name>
    <dbReference type="NCBI Taxonomy" id="85558"/>
    <lineage>
        <taxon>Bacteria</taxon>
        <taxon>Bacillati</taxon>
        <taxon>Actinomycetota</taxon>
        <taxon>Actinomycetes</taxon>
        <taxon>Kitasatosporales</taxon>
        <taxon>Streptomycetaceae</taxon>
        <taxon>Streptomyces</taxon>
    </lineage>
</organism>
<dbReference type="Proteomes" id="UP001223072">
    <property type="component" value="Unassembled WGS sequence"/>
</dbReference>
<reference evidence="2 3" key="1">
    <citation type="submission" date="2023-07" db="EMBL/GenBank/DDBJ databases">
        <title>Comparative genomics of wheat-associated soil bacteria to identify genetic determinants of phenazine resistance.</title>
        <authorList>
            <person name="Mouncey N."/>
        </authorList>
    </citation>
    <scope>NUCLEOTIDE SEQUENCE [LARGE SCALE GENOMIC DNA]</scope>
    <source>
        <strain evidence="2 3">W2I16</strain>
    </source>
</reference>
<dbReference type="PANTHER" id="PTHR36221:SF1">
    <property type="entry name" value="DUF742 DOMAIN-CONTAINING PROTEIN"/>
    <property type="match status" value="1"/>
</dbReference>
<comment type="caution">
    <text evidence="2">The sequence shown here is derived from an EMBL/GenBank/DDBJ whole genome shotgun (WGS) entry which is preliminary data.</text>
</comment>
<evidence type="ECO:0000313" key="2">
    <source>
        <dbReference type="EMBL" id="MDQ0937444.1"/>
    </source>
</evidence>
<gene>
    <name evidence="2" type="ORF">QFZ49_007419</name>
</gene>
<sequence length="137" mass="14748">MSTSARRRVPGSPARPASEVSGSDAAGRLVRPFTLTGGRTRPSRADFTLITSVTAVDPQPDGAARPQPEHARILRLCARPVVVAELAAHLDLPVSVVVIMLCDLLEAGRITARSPRHISRTRDMDLLQKVRDGLGRL</sequence>
<protein>
    <recommendedName>
        <fullName evidence="4">DUF742 domain-containing protein</fullName>
    </recommendedName>
</protein>
<accession>A0ABU0RZQ3</accession>
<evidence type="ECO:0000256" key="1">
    <source>
        <dbReference type="SAM" id="MobiDB-lite"/>
    </source>
</evidence>
<evidence type="ECO:0008006" key="4">
    <source>
        <dbReference type="Google" id="ProtNLM"/>
    </source>
</evidence>
<keyword evidence="3" id="KW-1185">Reference proteome</keyword>
<proteinExistence type="predicted"/>
<dbReference type="PANTHER" id="PTHR36221">
    <property type="entry name" value="DUF742 DOMAIN-CONTAINING PROTEIN"/>
    <property type="match status" value="1"/>
</dbReference>